<dbReference type="UniPathway" id="UPA00074">
    <property type="reaction ID" value="UER00125"/>
</dbReference>
<comment type="pathway">
    <text evidence="3 14">Purine metabolism; IMP biosynthesis via de novo pathway; N(1)-(5-phospho-D-ribosyl)glycinamide from 5-phospho-alpha-D-ribose 1-diphosphate: step 2/2.</text>
</comment>
<dbReference type="SUPFAM" id="SSF56059">
    <property type="entry name" value="Glutathione synthetase ATP-binding domain-like"/>
    <property type="match status" value="1"/>
</dbReference>
<dbReference type="SMART" id="SM01209">
    <property type="entry name" value="GARS_A"/>
    <property type="match status" value="1"/>
</dbReference>
<dbReference type="Pfam" id="PF01071">
    <property type="entry name" value="GARS_A"/>
    <property type="match status" value="1"/>
</dbReference>
<evidence type="ECO:0000256" key="15">
    <source>
        <dbReference type="PROSITE-ProRule" id="PRU00409"/>
    </source>
</evidence>
<evidence type="ECO:0000313" key="17">
    <source>
        <dbReference type="EMBL" id="SDZ33491.1"/>
    </source>
</evidence>
<dbReference type="HAMAP" id="MF_00138">
    <property type="entry name" value="GARS"/>
    <property type="match status" value="1"/>
</dbReference>
<dbReference type="Gene3D" id="3.30.470.20">
    <property type="entry name" value="ATP-grasp fold, B domain"/>
    <property type="match status" value="1"/>
</dbReference>
<dbReference type="InterPro" id="IPR020559">
    <property type="entry name" value="PRibGlycinamide_synth_CS"/>
</dbReference>
<comment type="similarity">
    <text evidence="11 14">Belongs to the GARS family.</text>
</comment>
<dbReference type="Pfam" id="PF02844">
    <property type="entry name" value="GARS_N"/>
    <property type="match status" value="1"/>
</dbReference>
<evidence type="ECO:0000256" key="6">
    <source>
        <dbReference type="ARBA" id="ARBA00022723"/>
    </source>
</evidence>
<dbReference type="Pfam" id="PF02843">
    <property type="entry name" value="GARS_C"/>
    <property type="match status" value="1"/>
</dbReference>
<dbReference type="GO" id="GO:0004637">
    <property type="term" value="F:phosphoribosylamine-glycine ligase activity"/>
    <property type="evidence" value="ECO:0007669"/>
    <property type="project" value="UniProtKB-UniRule"/>
</dbReference>
<dbReference type="Proteomes" id="UP000198625">
    <property type="component" value="Unassembled WGS sequence"/>
</dbReference>
<evidence type="ECO:0000256" key="11">
    <source>
        <dbReference type="ARBA" id="ARBA00038345"/>
    </source>
</evidence>
<keyword evidence="10" id="KW-0464">Manganese</keyword>
<dbReference type="InterPro" id="IPR020562">
    <property type="entry name" value="PRibGlycinamide_synth_N"/>
</dbReference>
<feature type="domain" description="ATP-grasp" evidence="16">
    <location>
        <begin position="107"/>
        <end position="313"/>
    </location>
</feature>
<accession>A0A1H3S7G8</accession>
<dbReference type="GO" id="GO:0006189">
    <property type="term" value="P:'de novo' IMP biosynthetic process"/>
    <property type="evidence" value="ECO:0007669"/>
    <property type="project" value="UniProtKB-UniRule"/>
</dbReference>
<keyword evidence="5 14" id="KW-0436">Ligase</keyword>
<proteinExistence type="inferred from homology"/>
<dbReference type="InterPro" id="IPR016185">
    <property type="entry name" value="PreATP-grasp_dom_sf"/>
</dbReference>
<dbReference type="InterPro" id="IPR011761">
    <property type="entry name" value="ATP-grasp"/>
</dbReference>
<keyword evidence="6" id="KW-0479">Metal-binding</keyword>
<protein>
    <recommendedName>
        <fullName evidence="4 14">Phosphoribosylamine--glycine ligase</fullName>
        <ecNumber evidence="4 14">6.3.4.13</ecNumber>
    </recommendedName>
    <alternativeName>
        <fullName evidence="14">GARS</fullName>
    </alternativeName>
    <alternativeName>
        <fullName evidence="12 14">Glycinamide ribonucleotide synthetase</fullName>
    </alternativeName>
    <alternativeName>
        <fullName evidence="13 14">Phosphoribosylglycinamide synthetase</fullName>
    </alternativeName>
</protein>
<evidence type="ECO:0000259" key="16">
    <source>
        <dbReference type="PROSITE" id="PS50975"/>
    </source>
</evidence>
<dbReference type="GO" id="GO:0046872">
    <property type="term" value="F:metal ion binding"/>
    <property type="evidence" value="ECO:0007669"/>
    <property type="project" value="UniProtKB-KW"/>
</dbReference>
<dbReference type="SUPFAM" id="SSF52440">
    <property type="entry name" value="PreATP-grasp domain"/>
    <property type="match status" value="1"/>
</dbReference>
<dbReference type="InterPro" id="IPR011054">
    <property type="entry name" value="Rudment_hybrid_motif"/>
</dbReference>
<keyword evidence="7 15" id="KW-0547">Nucleotide-binding</keyword>
<dbReference type="OrthoDB" id="9807240at2"/>
<dbReference type="EMBL" id="FNQE01000037">
    <property type="protein sequence ID" value="SDZ33491.1"/>
    <property type="molecule type" value="Genomic_DNA"/>
</dbReference>
<dbReference type="PROSITE" id="PS00184">
    <property type="entry name" value="GARS"/>
    <property type="match status" value="1"/>
</dbReference>
<dbReference type="FunFam" id="3.40.50.20:FF:000006">
    <property type="entry name" value="Phosphoribosylamine--glycine ligase, chloroplastic"/>
    <property type="match status" value="1"/>
</dbReference>
<dbReference type="EC" id="6.3.4.13" evidence="4 14"/>
<evidence type="ECO:0000256" key="3">
    <source>
        <dbReference type="ARBA" id="ARBA00005174"/>
    </source>
</evidence>
<dbReference type="InterPro" id="IPR020560">
    <property type="entry name" value="PRibGlycinamide_synth_C-dom"/>
</dbReference>
<sequence>MKVFVIGSGAREHAIVWKLSQSKKVSRIFCAPGNGGISQLAQCVDIQPEDIDALLEFALKENIDLTVVGPEGSLVAGIVDRFSEKGLKIFGPCKKAARLEGSKKYAKEFMERFGIPTAKYSAYNNAEEAKEALKKYTFPLVIKADGLASGKGVIICNNIEEAKAAIKLVLEDKKFGDAGKEIIIEEFLQGVEASLLCLVDGKKIIPLESARDYKRLLDNDEGPNTGGMGCVSPNKILDERLLAEIKSEILDKILKGIQEEDMNFKGILFIGLMITPIGAKVLEFNVRFGDPETQVILPRLESDIVDIFQKTIDESISEEDLIWNSKTCICTVLASKGYPEAYEKGKVISGLDKVDEDIILFHAGTKKENEILTDGGRVLSVTTLAHSLEKGRNKIYHNINKIYFEGIQYRKDIGEGQS</sequence>
<evidence type="ECO:0000256" key="5">
    <source>
        <dbReference type="ARBA" id="ARBA00022598"/>
    </source>
</evidence>
<dbReference type="Gene3D" id="3.90.600.10">
    <property type="entry name" value="Phosphoribosylglycinamide synthetase, C-terminal domain"/>
    <property type="match status" value="1"/>
</dbReference>
<dbReference type="AlphaFoldDB" id="A0A1H3S7G8"/>
<dbReference type="GO" id="GO:0009113">
    <property type="term" value="P:purine nucleobase biosynthetic process"/>
    <property type="evidence" value="ECO:0007669"/>
    <property type="project" value="InterPro"/>
</dbReference>
<dbReference type="RefSeq" id="WP_091732462.1">
    <property type="nucleotide sequence ID" value="NZ_FNQE01000037.1"/>
</dbReference>
<gene>
    <name evidence="14" type="primary">purD</name>
    <name evidence="17" type="ORF">SAMN05660462_02740</name>
</gene>
<dbReference type="InterPro" id="IPR020561">
    <property type="entry name" value="PRibGlycinamid_synth_ATP-grasp"/>
</dbReference>
<dbReference type="SMART" id="SM01210">
    <property type="entry name" value="GARS_C"/>
    <property type="match status" value="1"/>
</dbReference>
<evidence type="ECO:0000256" key="2">
    <source>
        <dbReference type="ARBA" id="ARBA00001946"/>
    </source>
</evidence>
<comment type="cofactor">
    <cofactor evidence="1">
        <name>Mn(2+)</name>
        <dbReference type="ChEBI" id="CHEBI:29035"/>
    </cofactor>
</comment>
<dbReference type="Gene3D" id="3.30.1490.20">
    <property type="entry name" value="ATP-grasp fold, A domain"/>
    <property type="match status" value="1"/>
</dbReference>
<dbReference type="GO" id="GO:0005524">
    <property type="term" value="F:ATP binding"/>
    <property type="evidence" value="ECO:0007669"/>
    <property type="project" value="UniProtKB-UniRule"/>
</dbReference>
<dbReference type="PANTHER" id="PTHR43472:SF1">
    <property type="entry name" value="PHOSPHORIBOSYLAMINE--GLYCINE LIGASE, CHLOROPLASTIC"/>
    <property type="match status" value="1"/>
</dbReference>
<dbReference type="NCBIfam" id="TIGR00877">
    <property type="entry name" value="purD"/>
    <property type="match status" value="1"/>
</dbReference>
<keyword evidence="18" id="KW-1185">Reference proteome</keyword>
<evidence type="ECO:0000256" key="7">
    <source>
        <dbReference type="ARBA" id="ARBA00022741"/>
    </source>
</evidence>
<keyword evidence="8 14" id="KW-0658">Purine biosynthesis</keyword>
<organism evidence="17 18">
    <name type="scientific">Proteiniborus ethanoligenes</name>
    <dbReference type="NCBI Taxonomy" id="415015"/>
    <lineage>
        <taxon>Bacteria</taxon>
        <taxon>Bacillati</taxon>
        <taxon>Bacillota</taxon>
        <taxon>Clostridia</taxon>
        <taxon>Eubacteriales</taxon>
        <taxon>Proteiniborus</taxon>
    </lineage>
</organism>
<evidence type="ECO:0000313" key="18">
    <source>
        <dbReference type="Proteomes" id="UP000198625"/>
    </source>
</evidence>
<comment type="catalytic activity">
    <reaction evidence="14">
        <text>5-phospho-beta-D-ribosylamine + glycine + ATP = N(1)-(5-phospho-beta-D-ribosyl)glycinamide + ADP + phosphate + H(+)</text>
        <dbReference type="Rhea" id="RHEA:17453"/>
        <dbReference type="ChEBI" id="CHEBI:15378"/>
        <dbReference type="ChEBI" id="CHEBI:30616"/>
        <dbReference type="ChEBI" id="CHEBI:43474"/>
        <dbReference type="ChEBI" id="CHEBI:57305"/>
        <dbReference type="ChEBI" id="CHEBI:58681"/>
        <dbReference type="ChEBI" id="CHEBI:143788"/>
        <dbReference type="ChEBI" id="CHEBI:456216"/>
        <dbReference type="EC" id="6.3.4.13"/>
    </reaction>
</comment>
<evidence type="ECO:0000256" key="12">
    <source>
        <dbReference type="ARBA" id="ARBA00042242"/>
    </source>
</evidence>
<evidence type="ECO:0000256" key="8">
    <source>
        <dbReference type="ARBA" id="ARBA00022755"/>
    </source>
</evidence>
<evidence type="ECO:0000256" key="1">
    <source>
        <dbReference type="ARBA" id="ARBA00001936"/>
    </source>
</evidence>
<name>A0A1H3S7G8_9FIRM</name>
<evidence type="ECO:0000256" key="14">
    <source>
        <dbReference type="HAMAP-Rule" id="MF_00138"/>
    </source>
</evidence>
<evidence type="ECO:0000256" key="13">
    <source>
        <dbReference type="ARBA" id="ARBA00042864"/>
    </source>
</evidence>
<dbReference type="STRING" id="415015.SAMN05660462_02740"/>
<evidence type="ECO:0000256" key="10">
    <source>
        <dbReference type="ARBA" id="ARBA00023211"/>
    </source>
</evidence>
<dbReference type="InterPro" id="IPR000115">
    <property type="entry name" value="PRibGlycinamide_synth"/>
</dbReference>
<dbReference type="Gene3D" id="3.40.50.20">
    <property type="match status" value="1"/>
</dbReference>
<evidence type="ECO:0000256" key="4">
    <source>
        <dbReference type="ARBA" id="ARBA00013255"/>
    </source>
</evidence>
<dbReference type="InterPro" id="IPR013815">
    <property type="entry name" value="ATP_grasp_subdomain_1"/>
</dbReference>
<dbReference type="PANTHER" id="PTHR43472">
    <property type="entry name" value="PHOSPHORIBOSYLAMINE--GLYCINE LIGASE"/>
    <property type="match status" value="1"/>
</dbReference>
<keyword evidence="9 15" id="KW-0067">ATP-binding</keyword>
<evidence type="ECO:0000256" key="9">
    <source>
        <dbReference type="ARBA" id="ARBA00022840"/>
    </source>
</evidence>
<dbReference type="SUPFAM" id="SSF51246">
    <property type="entry name" value="Rudiment single hybrid motif"/>
    <property type="match status" value="1"/>
</dbReference>
<reference evidence="17 18" key="1">
    <citation type="submission" date="2016-10" db="EMBL/GenBank/DDBJ databases">
        <authorList>
            <person name="de Groot N.N."/>
        </authorList>
    </citation>
    <scope>NUCLEOTIDE SEQUENCE [LARGE SCALE GENOMIC DNA]</scope>
    <source>
        <strain evidence="17 18">DSM 21650</strain>
    </source>
</reference>
<dbReference type="InterPro" id="IPR037123">
    <property type="entry name" value="PRibGlycinamide_synth_C_sf"/>
</dbReference>
<dbReference type="PROSITE" id="PS50975">
    <property type="entry name" value="ATP_GRASP"/>
    <property type="match status" value="1"/>
</dbReference>
<comment type="cofactor">
    <cofactor evidence="2">
        <name>Mg(2+)</name>
        <dbReference type="ChEBI" id="CHEBI:18420"/>
    </cofactor>
</comment>